<dbReference type="RefSeq" id="WP_018213979.1">
    <property type="nucleotide sequence ID" value="NZ_QOHO01000013.1"/>
</dbReference>
<proteinExistence type="predicted"/>
<feature type="coiled-coil region" evidence="1">
    <location>
        <begin position="97"/>
        <end position="131"/>
    </location>
</feature>
<evidence type="ECO:0000313" key="3">
    <source>
        <dbReference type="Proteomes" id="UP000260680"/>
    </source>
</evidence>
<reference evidence="2 3" key="1">
    <citation type="submission" date="2018-07" db="EMBL/GenBank/DDBJ databases">
        <title>New species, Clostridium PI-S10-A1B.</title>
        <authorList>
            <person name="Krishna G."/>
            <person name="Summeta K."/>
            <person name="Shikha S."/>
            <person name="Prabhu P.B."/>
            <person name="Suresh K."/>
        </authorList>
    </citation>
    <scope>NUCLEOTIDE SEQUENCE [LARGE SCALE GENOMIC DNA]</scope>
    <source>
        <strain evidence="2 3">PI-S10-A1B</strain>
    </source>
</reference>
<comment type="caution">
    <text evidence="2">The sequence shown here is derived from an EMBL/GenBank/DDBJ whole genome shotgun (WGS) entry which is preliminary data.</text>
</comment>
<dbReference type="OrthoDB" id="1811428at2"/>
<accession>A0A3E2NGQ0</accession>
<evidence type="ECO:0000313" key="2">
    <source>
        <dbReference type="EMBL" id="RFZ80155.1"/>
    </source>
</evidence>
<organism evidence="2 3">
    <name type="scientific">Lacrimispora amygdalina</name>
    <dbReference type="NCBI Taxonomy" id="253257"/>
    <lineage>
        <taxon>Bacteria</taxon>
        <taxon>Bacillati</taxon>
        <taxon>Bacillota</taxon>
        <taxon>Clostridia</taxon>
        <taxon>Lachnospirales</taxon>
        <taxon>Lachnospiraceae</taxon>
        <taxon>Lacrimispora</taxon>
    </lineage>
</organism>
<gene>
    <name evidence="2" type="ORF">DS742_04065</name>
</gene>
<evidence type="ECO:0000256" key="1">
    <source>
        <dbReference type="SAM" id="Coils"/>
    </source>
</evidence>
<dbReference type="InterPro" id="IPR046229">
    <property type="entry name" value="TnpC-like"/>
</dbReference>
<dbReference type="EMBL" id="QOHO01000013">
    <property type="protein sequence ID" value="RFZ80155.1"/>
    <property type="molecule type" value="Genomic_DNA"/>
</dbReference>
<protein>
    <submittedName>
        <fullName evidence="2">Uncharacterized protein</fullName>
    </submittedName>
</protein>
<keyword evidence="1" id="KW-0175">Coiled coil</keyword>
<dbReference type="Pfam" id="PF19776">
    <property type="entry name" value="DUF6262"/>
    <property type="match status" value="1"/>
</dbReference>
<name>A0A3E2NGQ0_9FIRM</name>
<dbReference type="Proteomes" id="UP000260680">
    <property type="component" value="Unassembled WGS sequence"/>
</dbReference>
<dbReference type="AlphaFoldDB" id="A0A3E2NGQ0"/>
<sequence length="142" mass="16228">MRKIPDSLLNLQQKQREQTISAVKSTIQELKAEGCPVTIKRLCERTGLSRSVFSKPHVKALMDEELFHIPAKTVSEGTLESQYAKLLLQLEKSKRRESDLKSANIQLRETVQELRSECELLRGELHSLMQRGMRLQGGGERK</sequence>